<evidence type="ECO:0000313" key="4">
    <source>
        <dbReference type="EMBL" id="GIG37277.1"/>
    </source>
</evidence>
<dbReference type="PANTHER" id="PTHR44154">
    <property type="entry name" value="QUINONE OXIDOREDUCTASE"/>
    <property type="match status" value="1"/>
</dbReference>
<reference evidence="4" key="1">
    <citation type="submission" date="2021-01" db="EMBL/GenBank/DDBJ databases">
        <title>Whole genome shotgun sequence of Cellulomonas pakistanensis NBRC 110800.</title>
        <authorList>
            <person name="Komaki H."/>
            <person name="Tamura T."/>
        </authorList>
    </citation>
    <scope>NUCLEOTIDE SEQUENCE</scope>
    <source>
        <strain evidence="4">NBRC 110800</strain>
    </source>
</reference>
<keyword evidence="2" id="KW-0479">Metal-binding</keyword>
<dbReference type="NCBIfam" id="TIGR02817">
    <property type="entry name" value="adh_fam_1"/>
    <property type="match status" value="1"/>
</dbReference>
<evidence type="ECO:0000313" key="5">
    <source>
        <dbReference type="Proteomes" id="UP000642125"/>
    </source>
</evidence>
<keyword evidence="2" id="KW-0862">Zinc</keyword>
<dbReference type="CDD" id="cd08252">
    <property type="entry name" value="AL_MDR"/>
    <property type="match status" value="1"/>
</dbReference>
<dbReference type="EMBL" id="BONO01000021">
    <property type="protein sequence ID" value="GIG37277.1"/>
    <property type="molecule type" value="Genomic_DNA"/>
</dbReference>
<dbReference type="Proteomes" id="UP000642125">
    <property type="component" value="Unassembled WGS sequence"/>
</dbReference>
<accession>A0A919PFL7</accession>
<proteinExistence type="inferred from homology"/>
<dbReference type="InterPro" id="IPR011032">
    <property type="entry name" value="GroES-like_sf"/>
</dbReference>
<feature type="domain" description="Enoyl reductase (ER)" evidence="3">
    <location>
        <begin position="19"/>
        <end position="336"/>
    </location>
</feature>
<dbReference type="AlphaFoldDB" id="A0A919PFL7"/>
<dbReference type="PANTHER" id="PTHR44154:SF1">
    <property type="entry name" value="QUINONE OXIDOREDUCTASE"/>
    <property type="match status" value="1"/>
</dbReference>
<dbReference type="Gene3D" id="3.90.180.10">
    <property type="entry name" value="Medium-chain alcohol dehydrogenases, catalytic domain"/>
    <property type="match status" value="1"/>
</dbReference>
<keyword evidence="1" id="KW-0521">NADP</keyword>
<dbReference type="SUPFAM" id="SSF51735">
    <property type="entry name" value="NAD(P)-binding Rossmann-fold domains"/>
    <property type="match status" value="1"/>
</dbReference>
<evidence type="ECO:0000256" key="2">
    <source>
        <dbReference type="RuleBase" id="RU364000"/>
    </source>
</evidence>
<dbReference type="InterPro" id="IPR020843">
    <property type="entry name" value="ER"/>
</dbReference>
<evidence type="ECO:0000259" key="3">
    <source>
        <dbReference type="SMART" id="SM00829"/>
    </source>
</evidence>
<keyword evidence="2" id="KW-0560">Oxidoreductase</keyword>
<gene>
    <name evidence="4" type="ORF">Cpa01nite_26580</name>
</gene>
<dbReference type="Gene3D" id="3.40.50.720">
    <property type="entry name" value="NAD(P)-binding Rossmann-like Domain"/>
    <property type="match status" value="1"/>
</dbReference>
<evidence type="ECO:0000256" key="1">
    <source>
        <dbReference type="ARBA" id="ARBA00022857"/>
    </source>
</evidence>
<dbReference type="Pfam" id="PF08240">
    <property type="entry name" value="ADH_N"/>
    <property type="match status" value="1"/>
</dbReference>
<name>A0A919PFL7_9CELL</name>
<dbReference type="SMART" id="SM00829">
    <property type="entry name" value="PKS_ER"/>
    <property type="match status" value="1"/>
</dbReference>
<organism evidence="4 5">
    <name type="scientific">Cellulomonas pakistanensis</name>
    <dbReference type="NCBI Taxonomy" id="992287"/>
    <lineage>
        <taxon>Bacteria</taxon>
        <taxon>Bacillati</taxon>
        <taxon>Actinomycetota</taxon>
        <taxon>Actinomycetes</taxon>
        <taxon>Micrococcales</taxon>
        <taxon>Cellulomonadaceae</taxon>
        <taxon>Cellulomonas</taxon>
    </lineage>
</organism>
<dbReference type="SUPFAM" id="SSF50129">
    <property type="entry name" value="GroES-like"/>
    <property type="match status" value="1"/>
</dbReference>
<dbReference type="InterPro" id="IPR013154">
    <property type="entry name" value="ADH-like_N"/>
</dbReference>
<protein>
    <recommendedName>
        <fullName evidence="2">Zinc-type alcohol dehydrogenase-like protein</fullName>
    </recommendedName>
</protein>
<dbReference type="InterPro" id="IPR051603">
    <property type="entry name" value="Zinc-ADH_QOR/CCCR"/>
</dbReference>
<dbReference type="GO" id="GO:0016491">
    <property type="term" value="F:oxidoreductase activity"/>
    <property type="evidence" value="ECO:0007669"/>
    <property type="project" value="UniProtKB-KW"/>
</dbReference>
<comment type="similarity">
    <text evidence="2">Belongs to the zinc-containing alcohol dehydrogenase family. Quinone oxidoreductase subfamily.</text>
</comment>
<dbReference type="InterPro" id="IPR014182">
    <property type="entry name" value="ADH_Zn_typ-1"/>
</dbReference>
<dbReference type="InterPro" id="IPR036291">
    <property type="entry name" value="NAD(P)-bd_dom_sf"/>
</dbReference>
<dbReference type="RefSeq" id="WP_203669267.1">
    <property type="nucleotide sequence ID" value="NZ_BONO01000021.1"/>
</dbReference>
<keyword evidence="5" id="KW-1185">Reference proteome</keyword>
<comment type="caution">
    <text evidence="4">The sequence shown here is derived from an EMBL/GenBank/DDBJ whole genome shotgun (WGS) entry which is preliminary data.</text>
</comment>
<sequence>MTTTRTTPAIASLRPLPVDDPDAFVAVDAALPELRPHDLLVEVAAVSVNPVDVKRRGSFRPDGAPLVLGFDAVGTVRAVGPAVTLFAPGDRVFHAGTIDRPGTNAALHVVDERIVGHAPASLTDADAAALPLTSITAWEMLHDRLRLSGGSTGTLLVVGATGGVGSMVLQLAEALLPGIRTIATASRPEGVDWVTALGADAVVDHHGDLRAQVRAAAPDGLDAVITAHSAGQVPLYADLLRPFGSVVAIDDPGTLDVVPLKAKSIAWHWELMFTRPVQQTPDLVEQHHLLDRVAALVDEGRLRTTATTRLHGLTPETLREAHRLVESGRTIGKVVVEA</sequence>
<dbReference type="GO" id="GO:0008270">
    <property type="term" value="F:zinc ion binding"/>
    <property type="evidence" value="ECO:0007669"/>
    <property type="project" value="InterPro"/>
</dbReference>
<dbReference type="Pfam" id="PF13602">
    <property type="entry name" value="ADH_zinc_N_2"/>
    <property type="match status" value="1"/>
</dbReference>